<dbReference type="AlphaFoldDB" id="A0A1X9NCE2"/>
<dbReference type="CDD" id="cd05374">
    <property type="entry name" value="17beta-HSD-like_SDR_c"/>
    <property type="match status" value="1"/>
</dbReference>
<dbReference type="Proteomes" id="UP000193450">
    <property type="component" value="Chromosome"/>
</dbReference>
<dbReference type="EMBL" id="CP019343">
    <property type="protein sequence ID" value="ARN75700.1"/>
    <property type="molecule type" value="Genomic_DNA"/>
</dbReference>
<dbReference type="InterPro" id="IPR002347">
    <property type="entry name" value="SDR_fam"/>
</dbReference>
<dbReference type="PROSITE" id="PS00061">
    <property type="entry name" value="ADH_SHORT"/>
    <property type="match status" value="1"/>
</dbReference>
<dbReference type="InterPro" id="IPR057326">
    <property type="entry name" value="KR_dom"/>
</dbReference>
<dbReference type="PANTHER" id="PTHR43976">
    <property type="entry name" value="SHORT CHAIN DEHYDROGENASE"/>
    <property type="match status" value="1"/>
</dbReference>
<dbReference type="Gene3D" id="3.40.50.720">
    <property type="entry name" value="NAD(P)-binding Rossmann-like Domain"/>
    <property type="match status" value="1"/>
</dbReference>
<organism evidence="5 6">
    <name type="scientific">Oceanicoccus sagamiensis</name>
    <dbReference type="NCBI Taxonomy" id="716816"/>
    <lineage>
        <taxon>Bacteria</taxon>
        <taxon>Pseudomonadati</taxon>
        <taxon>Pseudomonadota</taxon>
        <taxon>Gammaproteobacteria</taxon>
        <taxon>Cellvibrionales</taxon>
        <taxon>Spongiibacteraceae</taxon>
        <taxon>Oceanicoccus</taxon>
    </lineage>
</organism>
<protein>
    <recommendedName>
        <fullName evidence="4">Ketoreductase domain-containing protein</fullName>
    </recommendedName>
</protein>
<dbReference type="InterPro" id="IPR036291">
    <property type="entry name" value="NAD(P)-bd_dom_sf"/>
</dbReference>
<proteinExistence type="inferred from homology"/>
<dbReference type="PRINTS" id="PR00081">
    <property type="entry name" value="GDHRDH"/>
</dbReference>
<dbReference type="KEGG" id="osg:BST96_17255"/>
<evidence type="ECO:0000259" key="4">
    <source>
        <dbReference type="SMART" id="SM00822"/>
    </source>
</evidence>
<evidence type="ECO:0000256" key="3">
    <source>
        <dbReference type="RuleBase" id="RU000363"/>
    </source>
</evidence>
<dbReference type="STRING" id="716816.BST96_17255"/>
<sequence>MSVILVTGSSTGIGQETALHMARKGHHVYAAVRTPATATELKEKIAAESLSVDVIQLDLVDPASVKRAVAEIMEKSGRIDALVNNAGIGGGRAVEETELDEVREIFETNYFGNVSVLREVTPIMRQQNSGRIVTVGSLAGQVVMGCHAHYSASKWAMEGLSEALAMEMAEFNVKVSIIEPGVVLTPIWGKGSLPEDPSPYAKSLERLGRFFMFGHTRPAMPSDVASAIEHAIESDKPHFRYPVGPDAVETVAAKGKVTNDEWLEANCLQGEAFYDRMEELVGVDYYRGELDLPGE</sequence>
<dbReference type="SMART" id="SM00822">
    <property type="entry name" value="PKS_KR"/>
    <property type="match status" value="1"/>
</dbReference>
<evidence type="ECO:0000313" key="6">
    <source>
        <dbReference type="Proteomes" id="UP000193450"/>
    </source>
</evidence>
<keyword evidence="2" id="KW-0560">Oxidoreductase</keyword>
<feature type="domain" description="Ketoreductase" evidence="4">
    <location>
        <begin position="2"/>
        <end position="171"/>
    </location>
</feature>
<keyword evidence="6" id="KW-1185">Reference proteome</keyword>
<gene>
    <name evidence="5" type="ORF">BST96_17255</name>
</gene>
<dbReference type="OrthoDB" id="9775296at2"/>
<dbReference type="PANTHER" id="PTHR43976:SF16">
    <property type="entry name" value="SHORT-CHAIN DEHYDROGENASE_REDUCTASE FAMILY PROTEIN"/>
    <property type="match status" value="1"/>
</dbReference>
<evidence type="ECO:0000313" key="5">
    <source>
        <dbReference type="EMBL" id="ARN75700.1"/>
    </source>
</evidence>
<dbReference type="Pfam" id="PF00106">
    <property type="entry name" value="adh_short"/>
    <property type="match status" value="1"/>
</dbReference>
<dbReference type="InterPro" id="IPR051911">
    <property type="entry name" value="SDR_oxidoreductase"/>
</dbReference>
<accession>A0A1X9NCE2</accession>
<comment type="similarity">
    <text evidence="1 3">Belongs to the short-chain dehydrogenases/reductases (SDR) family.</text>
</comment>
<name>A0A1X9NCE2_9GAMM</name>
<dbReference type="InterPro" id="IPR020904">
    <property type="entry name" value="Sc_DH/Rdtase_CS"/>
</dbReference>
<dbReference type="PRINTS" id="PR00080">
    <property type="entry name" value="SDRFAMILY"/>
</dbReference>
<dbReference type="SUPFAM" id="SSF51735">
    <property type="entry name" value="NAD(P)-binding Rossmann-fold domains"/>
    <property type="match status" value="1"/>
</dbReference>
<evidence type="ECO:0000256" key="1">
    <source>
        <dbReference type="ARBA" id="ARBA00006484"/>
    </source>
</evidence>
<dbReference type="GO" id="GO:0016491">
    <property type="term" value="F:oxidoreductase activity"/>
    <property type="evidence" value="ECO:0007669"/>
    <property type="project" value="UniProtKB-KW"/>
</dbReference>
<reference evidence="5 6" key="1">
    <citation type="submission" date="2016-11" db="EMBL/GenBank/DDBJ databases">
        <title>Trade-off between light-utilization and light-protection in marine flavobacteria.</title>
        <authorList>
            <person name="Kumagai Y."/>
        </authorList>
    </citation>
    <scope>NUCLEOTIDE SEQUENCE [LARGE SCALE GENOMIC DNA]</scope>
    <source>
        <strain evidence="5 6">NBRC 107125</strain>
    </source>
</reference>
<evidence type="ECO:0000256" key="2">
    <source>
        <dbReference type="ARBA" id="ARBA00023002"/>
    </source>
</evidence>
<dbReference type="RefSeq" id="WP_085759890.1">
    <property type="nucleotide sequence ID" value="NZ_CP019343.1"/>
</dbReference>